<sequence>MAAVAFASIASSTTLNDGTTYSYVHIQPQDNKPYILFLHGFPESSFGWRHQIPYFSKLGYGIVAPDLLGYGGTSKPANLKAYIMKKMAEELCHVLDALGIKQVIGVGHDWGSLFLARLHYYHPERFIKYAFVDVSYAAPRVPFSVDAVNEFSQKMVGYPIFGYWHFLNDPKAGEMMDAKPDSIDSLLFAKDPKFMSDNMCPLGAMRSFFEQGKTGPLASWVTPEELGTWHKIIDPSKGGCGPPTNWYKAQIANLNSQDEFALPEEALEIEQPTLLITCTHDYIAVPKMQVGAMEPLVKDLIVKEIASGHFVLSEKADEVNKTLEAFFEGGK</sequence>
<feature type="domain" description="AB hydrolase-1" evidence="3">
    <location>
        <begin position="34"/>
        <end position="134"/>
    </location>
</feature>
<evidence type="ECO:0000259" key="3">
    <source>
        <dbReference type="Pfam" id="PF00561"/>
    </source>
</evidence>
<evidence type="ECO:0000256" key="2">
    <source>
        <dbReference type="ARBA" id="ARBA00038334"/>
    </source>
</evidence>
<evidence type="ECO:0000256" key="1">
    <source>
        <dbReference type="ARBA" id="ARBA00022801"/>
    </source>
</evidence>
<comment type="similarity">
    <text evidence="2">Belongs to the AB hydrolase superfamily. Epoxide hydrolase family.</text>
</comment>
<dbReference type="InterPro" id="IPR029058">
    <property type="entry name" value="AB_hydrolase_fold"/>
</dbReference>
<dbReference type="SUPFAM" id="SSF53474">
    <property type="entry name" value="alpha/beta-Hydrolases"/>
    <property type="match status" value="1"/>
</dbReference>
<evidence type="ECO:0000313" key="5">
    <source>
        <dbReference type="Proteomes" id="UP001590950"/>
    </source>
</evidence>
<dbReference type="PANTHER" id="PTHR43329">
    <property type="entry name" value="EPOXIDE HYDROLASE"/>
    <property type="match status" value="1"/>
</dbReference>
<dbReference type="Gene3D" id="3.40.50.1820">
    <property type="entry name" value="alpha/beta hydrolase"/>
    <property type="match status" value="1"/>
</dbReference>
<name>A0ABR4APJ3_9LECA</name>
<dbReference type="EMBL" id="JBEFKJ010000003">
    <property type="protein sequence ID" value="KAL2047380.1"/>
    <property type="molecule type" value="Genomic_DNA"/>
</dbReference>
<reference evidence="4 5" key="1">
    <citation type="submission" date="2024-09" db="EMBL/GenBank/DDBJ databases">
        <title>Rethinking Asexuality: The Enigmatic Case of Functional Sexual Genes in Lepraria (Stereocaulaceae).</title>
        <authorList>
            <person name="Doellman M."/>
            <person name="Sun Y."/>
            <person name="Barcenas-Pena A."/>
            <person name="Lumbsch H.T."/>
            <person name="Grewe F."/>
        </authorList>
    </citation>
    <scope>NUCLEOTIDE SEQUENCE [LARGE SCALE GENOMIC DNA]</scope>
    <source>
        <strain evidence="4 5">Mercado 3170</strain>
    </source>
</reference>
<accession>A0ABR4APJ3</accession>
<dbReference type="InterPro" id="IPR000639">
    <property type="entry name" value="Epox_hydrolase-like"/>
</dbReference>
<keyword evidence="1" id="KW-0378">Hydrolase</keyword>
<comment type="caution">
    <text evidence="4">The sequence shown here is derived from an EMBL/GenBank/DDBJ whole genome shotgun (WGS) entry which is preliminary data.</text>
</comment>
<proteinExistence type="inferred from homology"/>
<dbReference type="Proteomes" id="UP001590950">
    <property type="component" value="Unassembled WGS sequence"/>
</dbReference>
<dbReference type="InterPro" id="IPR000073">
    <property type="entry name" value="AB_hydrolase_1"/>
</dbReference>
<dbReference type="PRINTS" id="PR00412">
    <property type="entry name" value="EPOXHYDRLASE"/>
</dbReference>
<keyword evidence="5" id="KW-1185">Reference proteome</keyword>
<organism evidence="4 5">
    <name type="scientific">Stereocaulon virgatum</name>
    <dbReference type="NCBI Taxonomy" id="373712"/>
    <lineage>
        <taxon>Eukaryota</taxon>
        <taxon>Fungi</taxon>
        <taxon>Dikarya</taxon>
        <taxon>Ascomycota</taxon>
        <taxon>Pezizomycotina</taxon>
        <taxon>Lecanoromycetes</taxon>
        <taxon>OSLEUM clade</taxon>
        <taxon>Lecanoromycetidae</taxon>
        <taxon>Lecanorales</taxon>
        <taxon>Lecanorineae</taxon>
        <taxon>Stereocaulaceae</taxon>
        <taxon>Stereocaulon</taxon>
    </lineage>
</organism>
<evidence type="ECO:0000313" key="4">
    <source>
        <dbReference type="EMBL" id="KAL2047380.1"/>
    </source>
</evidence>
<dbReference type="Pfam" id="PF00561">
    <property type="entry name" value="Abhydrolase_1"/>
    <property type="match status" value="1"/>
</dbReference>
<protein>
    <recommendedName>
        <fullName evidence="3">AB hydrolase-1 domain-containing protein</fullName>
    </recommendedName>
</protein>
<gene>
    <name evidence="4" type="ORF">N7G274_001401</name>
</gene>